<dbReference type="Proteomes" id="UP000001106">
    <property type="component" value="Chromosome"/>
</dbReference>
<dbReference type="OrthoDB" id="53264at2157"/>
<organism evidence="2 3">
    <name type="scientific">Methanococcus aeolicus (strain ATCC BAA-1280 / DSM 17508 / OCM 812 / Nankai-3)</name>
    <dbReference type="NCBI Taxonomy" id="419665"/>
    <lineage>
        <taxon>Archaea</taxon>
        <taxon>Methanobacteriati</taxon>
        <taxon>Methanobacteriota</taxon>
        <taxon>Methanomada group</taxon>
        <taxon>Methanococci</taxon>
        <taxon>Methanococcales</taxon>
        <taxon>Methanococcaceae</taxon>
        <taxon>Methanococcus</taxon>
    </lineage>
</organism>
<name>A6UV06_META3</name>
<keyword evidence="1" id="KW-0472">Membrane</keyword>
<evidence type="ECO:0000256" key="1">
    <source>
        <dbReference type="SAM" id="Phobius"/>
    </source>
</evidence>
<dbReference type="KEGG" id="mae:Maeo_0745"/>
<evidence type="ECO:0000313" key="3">
    <source>
        <dbReference type="Proteomes" id="UP000001106"/>
    </source>
</evidence>
<accession>A6UV06</accession>
<dbReference type="RefSeq" id="WP_011973460.1">
    <property type="nucleotide sequence ID" value="NC_009635.1"/>
</dbReference>
<dbReference type="STRING" id="419665.Maeo_0745"/>
<dbReference type="InterPro" id="IPR019216">
    <property type="entry name" value="DUF2116_treble_clef"/>
</dbReference>
<protein>
    <recommendedName>
        <fullName evidence="4">DUF2116 family Zn-ribbon domain-containing protein</fullName>
    </recommendedName>
</protein>
<evidence type="ECO:0000313" key="2">
    <source>
        <dbReference type="EMBL" id="ABR56328.1"/>
    </source>
</evidence>
<feature type="transmembrane region" description="Helical" evidence="1">
    <location>
        <begin position="44"/>
        <end position="61"/>
    </location>
</feature>
<dbReference type="PIRSF" id="PIRSF004990">
    <property type="entry name" value="UCP004990"/>
    <property type="match status" value="1"/>
</dbReference>
<gene>
    <name evidence="2" type="ordered locus">Maeo_0745</name>
</gene>
<keyword evidence="1" id="KW-1133">Transmembrane helix</keyword>
<dbReference type="EMBL" id="CP000743">
    <property type="protein sequence ID" value="ABR56328.1"/>
    <property type="molecule type" value="Genomic_DNA"/>
</dbReference>
<dbReference type="eggNOG" id="arCOG04390">
    <property type="taxonomic scope" value="Archaea"/>
</dbReference>
<dbReference type="GeneID" id="5327662"/>
<dbReference type="HOGENOM" id="CLU_202284_0_0_2"/>
<dbReference type="AlphaFoldDB" id="A6UV06"/>
<dbReference type="Pfam" id="PF09889">
    <property type="entry name" value="DUF2116"/>
    <property type="match status" value="1"/>
</dbReference>
<reference evidence="2" key="1">
    <citation type="submission" date="2007-06" db="EMBL/GenBank/DDBJ databases">
        <title>Complete sequence of Methanococcus aeolicus Nankai-3.</title>
        <authorList>
            <consortium name="US DOE Joint Genome Institute"/>
            <person name="Copeland A."/>
            <person name="Lucas S."/>
            <person name="Lapidus A."/>
            <person name="Barry K."/>
            <person name="Glavina del Rio T."/>
            <person name="Dalin E."/>
            <person name="Tice H."/>
            <person name="Pitluck S."/>
            <person name="Chain P."/>
            <person name="Malfatti S."/>
            <person name="Shin M."/>
            <person name="Vergez L."/>
            <person name="Schmutz J."/>
            <person name="Larimer F."/>
            <person name="Land M."/>
            <person name="Hauser L."/>
            <person name="Kyrpides N."/>
            <person name="Lykidis A."/>
            <person name="Sieprawska-Lupa M."/>
            <person name="Whitman W.B."/>
            <person name="Richardson P."/>
        </authorList>
    </citation>
    <scope>NUCLEOTIDE SEQUENCE [LARGE SCALE GENOMIC DNA]</scope>
    <source>
        <strain evidence="2">Nankai-3</strain>
    </source>
</reference>
<keyword evidence="1" id="KW-0812">Transmembrane</keyword>
<proteinExistence type="predicted"/>
<keyword evidence="3" id="KW-1185">Reference proteome</keyword>
<evidence type="ECO:0008006" key="4">
    <source>
        <dbReference type="Google" id="ProtNLM"/>
    </source>
</evidence>
<sequence>MAVEKHSHCIMCGVSIPPDEILCSEKCREAYTKKRKKMIRTQQIYLLIVFAVIAIFILTKFF</sequence>